<reference evidence="7 8" key="1">
    <citation type="submission" date="2017-02" db="EMBL/GenBank/DDBJ databases">
        <authorList>
            <person name="Peterson S.W."/>
        </authorList>
    </citation>
    <scope>NUCLEOTIDE SEQUENCE [LARGE SCALE GENOMIC DNA]</scope>
    <source>
        <strain evidence="7 8">B Mb 05.01</strain>
    </source>
</reference>
<keyword evidence="5" id="KW-0862">Zinc</keyword>
<evidence type="ECO:0000313" key="8">
    <source>
        <dbReference type="Proteomes" id="UP000196320"/>
    </source>
</evidence>
<dbReference type="PANTHER" id="PTHR11109:SF7">
    <property type="entry name" value="GTP CYCLOHYDROLASE 1"/>
    <property type="match status" value="1"/>
</dbReference>
<dbReference type="AlphaFoldDB" id="A0A1R4KER0"/>
<comment type="catalytic activity">
    <reaction evidence="1 5">
        <text>GTP + H2O = 7,8-dihydroneopterin 3'-triphosphate + formate + H(+)</text>
        <dbReference type="Rhea" id="RHEA:17473"/>
        <dbReference type="ChEBI" id="CHEBI:15377"/>
        <dbReference type="ChEBI" id="CHEBI:15378"/>
        <dbReference type="ChEBI" id="CHEBI:15740"/>
        <dbReference type="ChEBI" id="CHEBI:37565"/>
        <dbReference type="ChEBI" id="CHEBI:58462"/>
        <dbReference type="EC" id="3.5.4.16"/>
    </reaction>
</comment>
<dbReference type="InterPro" id="IPR043133">
    <property type="entry name" value="GTP-CH-I_C/QueF"/>
</dbReference>
<protein>
    <recommendedName>
        <fullName evidence="5">GTP cyclohydrolase 1</fullName>
        <ecNumber evidence="5">3.5.4.16</ecNumber>
    </recommendedName>
    <alternativeName>
        <fullName evidence="5">GTP cyclohydrolase I</fullName>
        <shortName evidence="5">GTP-CH-I</shortName>
    </alternativeName>
</protein>
<evidence type="ECO:0000256" key="5">
    <source>
        <dbReference type="HAMAP-Rule" id="MF_00223"/>
    </source>
</evidence>
<evidence type="ECO:0000256" key="2">
    <source>
        <dbReference type="ARBA" id="ARBA00005080"/>
    </source>
</evidence>
<feature type="binding site" evidence="5">
    <location>
        <position position="105"/>
    </location>
    <ligand>
        <name>Zn(2+)</name>
        <dbReference type="ChEBI" id="CHEBI:29105"/>
    </ligand>
</feature>
<evidence type="ECO:0000256" key="3">
    <source>
        <dbReference type="ARBA" id="ARBA00022563"/>
    </source>
</evidence>
<dbReference type="HAMAP" id="MF_00223">
    <property type="entry name" value="FolE"/>
    <property type="match status" value="1"/>
</dbReference>
<accession>A0A1R4KER0</accession>
<keyword evidence="3 5" id="KW-0554">One-carbon metabolism</keyword>
<dbReference type="GO" id="GO:0005737">
    <property type="term" value="C:cytoplasm"/>
    <property type="evidence" value="ECO:0007669"/>
    <property type="project" value="TreeGrafter"/>
</dbReference>
<comment type="pathway">
    <text evidence="2 5">Cofactor biosynthesis; 7,8-dihydroneopterin triphosphate biosynthesis; 7,8-dihydroneopterin triphosphate from GTP: step 1/1.</text>
</comment>
<dbReference type="PROSITE" id="PS00859">
    <property type="entry name" value="GTP_CYCLOHYDROL_1_1"/>
    <property type="match status" value="1"/>
</dbReference>
<dbReference type="PANTHER" id="PTHR11109">
    <property type="entry name" value="GTP CYCLOHYDROLASE I"/>
    <property type="match status" value="1"/>
</dbReference>
<sequence>MTMTIVPESDEVVLSPTAPKRTRIEAAPRPVDLDAAERAGRLFLQALGIDADAPETPDLARTPRRFAEAYAELLTPEPFDFTTFSNAEGYDELVLIRDIPVRSLCEHHLLLFTGVAHVAYLPDERVVGLSKIPRMVDHYACRPQTQERLTVQIADALAARLQPRGIGVVIEAAHSCMTLRGARATGANTTTSALRGTLRDDARSRAEFFALAADRTR</sequence>
<dbReference type="PROSITE" id="PS00860">
    <property type="entry name" value="GTP_CYCLOHYDROL_1_2"/>
    <property type="match status" value="1"/>
</dbReference>
<evidence type="ECO:0000256" key="4">
    <source>
        <dbReference type="ARBA" id="ARBA00022801"/>
    </source>
</evidence>
<name>A0A1R4KER0_9MICO</name>
<dbReference type="GO" id="GO:0003934">
    <property type="term" value="F:GTP cyclohydrolase I activity"/>
    <property type="evidence" value="ECO:0007669"/>
    <property type="project" value="UniProtKB-UniRule"/>
</dbReference>
<dbReference type="Pfam" id="PF01227">
    <property type="entry name" value="GTP_cyclohydroI"/>
    <property type="match status" value="1"/>
</dbReference>
<dbReference type="EC" id="3.5.4.16" evidence="5"/>
<proteinExistence type="inferred from homology"/>
<keyword evidence="5" id="KW-0342">GTP-binding</keyword>
<gene>
    <name evidence="5" type="primary">folE</name>
    <name evidence="7" type="ORF">FM104_12155</name>
</gene>
<dbReference type="InterPro" id="IPR018234">
    <property type="entry name" value="GTP_CycHdrlase_I_CS"/>
</dbReference>
<dbReference type="InterPro" id="IPR020602">
    <property type="entry name" value="GTP_CycHdrlase_I_dom"/>
</dbReference>
<keyword evidence="4 5" id="KW-0378">Hydrolase</keyword>
<evidence type="ECO:0000313" key="7">
    <source>
        <dbReference type="EMBL" id="SJN42665.1"/>
    </source>
</evidence>
<evidence type="ECO:0000256" key="1">
    <source>
        <dbReference type="ARBA" id="ARBA00001052"/>
    </source>
</evidence>
<dbReference type="Gene3D" id="1.10.286.10">
    <property type="match status" value="1"/>
</dbReference>
<feature type="binding site" evidence="5">
    <location>
        <position position="108"/>
    </location>
    <ligand>
        <name>Zn(2+)</name>
        <dbReference type="ChEBI" id="CHEBI:29105"/>
    </ligand>
</feature>
<dbReference type="GO" id="GO:0008270">
    <property type="term" value="F:zinc ion binding"/>
    <property type="evidence" value="ECO:0007669"/>
    <property type="project" value="UniProtKB-UniRule"/>
</dbReference>
<dbReference type="GO" id="GO:0006730">
    <property type="term" value="P:one-carbon metabolic process"/>
    <property type="evidence" value="ECO:0007669"/>
    <property type="project" value="UniProtKB-UniRule"/>
</dbReference>
<keyword evidence="8" id="KW-1185">Reference proteome</keyword>
<dbReference type="FunFam" id="3.30.1130.10:FF:000001">
    <property type="entry name" value="GTP cyclohydrolase 1"/>
    <property type="match status" value="1"/>
</dbReference>
<feature type="domain" description="GTP cyclohydrolase I" evidence="6">
    <location>
        <begin position="38"/>
        <end position="211"/>
    </location>
</feature>
<dbReference type="NCBIfam" id="NF006825">
    <property type="entry name" value="PRK09347.1-2"/>
    <property type="match status" value="1"/>
</dbReference>
<dbReference type="NCBIfam" id="NF006826">
    <property type="entry name" value="PRK09347.1-3"/>
    <property type="match status" value="1"/>
</dbReference>
<keyword evidence="5" id="KW-0479">Metal-binding</keyword>
<dbReference type="GO" id="GO:0046654">
    <property type="term" value="P:tetrahydrofolate biosynthetic process"/>
    <property type="evidence" value="ECO:0007669"/>
    <property type="project" value="UniProtKB-UniRule"/>
</dbReference>
<dbReference type="Gene3D" id="3.30.1130.10">
    <property type="match status" value="1"/>
</dbReference>
<dbReference type="InterPro" id="IPR001474">
    <property type="entry name" value="GTP_CycHdrlase_I"/>
</dbReference>
<dbReference type="Proteomes" id="UP000196320">
    <property type="component" value="Unassembled WGS sequence"/>
</dbReference>
<evidence type="ECO:0000259" key="6">
    <source>
        <dbReference type="Pfam" id="PF01227"/>
    </source>
</evidence>
<dbReference type="InterPro" id="IPR043134">
    <property type="entry name" value="GTP-CH-I_N"/>
</dbReference>
<organism evidence="7 8">
    <name type="scientific">Microbacterium esteraromaticum</name>
    <dbReference type="NCBI Taxonomy" id="57043"/>
    <lineage>
        <taxon>Bacteria</taxon>
        <taxon>Bacillati</taxon>
        <taxon>Actinomycetota</taxon>
        <taxon>Actinomycetes</taxon>
        <taxon>Micrococcales</taxon>
        <taxon>Microbacteriaceae</taxon>
        <taxon>Microbacterium</taxon>
    </lineage>
</organism>
<dbReference type="SUPFAM" id="SSF55620">
    <property type="entry name" value="Tetrahydrobiopterin biosynthesis enzymes-like"/>
    <property type="match status" value="1"/>
</dbReference>
<dbReference type="EMBL" id="FUKO01000030">
    <property type="protein sequence ID" value="SJN42665.1"/>
    <property type="molecule type" value="Genomic_DNA"/>
</dbReference>
<dbReference type="GO" id="GO:0006729">
    <property type="term" value="P:tetrahydrobiopterin biosynthetic process"/>
    <property type="evidence" value="ECO:0007669"/>
    <property type="project" value="TreeGrafter"/>
</dbReference>
<dbReference type="UniPathway" id="UPA00848">
    <property type="reaction ID" value="UER00151"/>
</dbReference>
<feature type="binding site" evidence="5">
    <location>
        <position position="176"/>
    </location>
    <ligand>
        <name>Zn(2+)</name>
        <dbReference type="ChEBI" id="CHEBI:29105"/>
    </ligand>
</feature>
<comment type="similarity">
    <text evidence="5">Belongs to the GTP cyclohydrolase I family.</text>
</comment>
<keyword evidence="5" id="KW-0547">Nucleotide-binding</keyword>
<comment type="subunit">
    <text evidence="5">Homopolymer.</text>
</comment>
<dbReference type="GO" id="GO:0005525">
    <property type="term" value="F:GTP binding"/>
    <property type="evidence" value="ECO:0007669"/>
    <property type="project" value="UniProtKB-KW"/>
</dbReference>